<dbReference type="Gene3D" id="3.90.940.10">
    <property type="match status" value="1"/>
</dbReference>
<evidence type="ECO:0000256" key="6">
    <source>
        <dbReference type="ARBA" id="ARBA00023163"/>
    </source>
</evidence>
<protein>
    <recommendedName>
        <fullName evidence="2">DNA-directed RNA polymerase</fullName>
        <ecNumber evidence="2">2.7.7.6</ecNumber>
    </recommendedName>
</protein>
<comment type="similarity">
    <text evidence="1">Belongs to the RNA polymerase subunit omega family.</text>
</comment>
<evidence type="ECO:0000256" key="2">
    <source>
        <dbReference type="ARBA" id="ARBA00012418"/>
    </source>
</evidence>
<evidence type="ECO:0000256" key="1">
    <source>
        <dbReference type="ARBA" id="ARBA00006711"/>
    </source>
</evidence>
<dbReference type="HAMAP" id="MF_00366">
    <property type="entry name" value="RNApol_bact_RpoZ"/>
    <property type="match status" value="1"/>
</dbReference>
<gene>
    <name evidence="8" type="ORF">S03H2_38730</name>
</gene>
<dbReference type="EC" id="2.7.7.6" evidence="2"/>
<dbReference type="InterPro" id="IPR006110">
    <property type="entry name" value="Pol_omega/Rpo6/RPB6"/>
</dbReference>
<keyword evidence="5" id="KW-0548">Nucleotidyltransferase</keyword>
<dbReference type="GO" id="GO:0003899">
    <property type="term" value="F:DNA-directed RNA polymerase activity"/>
    <property type="evidence" value="ECO:0007669"/>
    <property type="project" value="UniProtKB-EC"/>
</dbReference>
<evidence type="ECO:0000256" key="7">
    <source>
        <dbReference type="ARBA" id="ARBA00048552"/>
    </source>
</evidence>
<accession>X1GKJ4</accession>
<keyword evidence="4" id="KW-0808">Transferase</keyword>
<dbReference type="EMBL" id="BARU01023892">
    <property type="protein sequence ID" value="GAH58441.1"/>
    <property type="molecule type" value="Genomic_DNA"/>
</dbReference>
<dbReference type="GO" id="GO:0003677">
    <property type="term" value="F:DNA binding"/>
    <property type="evidence" value="ECO:0007669"/>
    <property type="project" value="InterPro"/>
</dbReference>
<dbReference type="InterPro" id="IPR003716">
    <property type="entry name" value="DNA-dir_RNA_pol_omega"/>
</dbReference>
<comment type="catalytic activity">
    <reaction evidence="7">
        <text>RNA(n) + a ribonucleoside 5'-triphosphate = RNA(n+1) + diphosphate</text>
        <dbReference type="Rhea" id="RHEA:21248"/>
        <dbReference type="Rhea" id="RHEA-COMP:14527"/>
        <dbReference type="Rhea" id="RHEA-COMP:17342"/>
        <dbReference type="ChEBI" id="CHEBI:33019"/>
        <dbReference type="ChEBI" id="CHEBI:61557"/>
        <dbReference type="ChEBI" id="CHEBI:140395"/>
        <dbReference type="EC" id="2.7.7.6"/>
    </reaction>
</comment>
<dbReference type="SUPFAM" id="SSF63562">
    <property type="entry name" value="RPB6/omega subunit-like"/>
    <property type="match status" value="1"/>
</dbReference>
<dbReference type="GO" id="GO:0006351">
    <property type="term" value="P:DNA-templated transcription"/>
    <property type="evidence" value="ECO:0007669"/>
    <property type="project" value="InterPro"/>
</dbReference>
<dbReference type="Pfam" id="PF01192">
    <property type="entry name" value="RNA_pol_Rpb6"/>
    <property type="match status" value="1"/>
</dbReference>
<keyword evidence="6" id="KW-0804">Transcription</keyword>
<organism evidence="8">
    <name type="scientific">marine sediment metagenome</name>
    <dbReference type="NCBI Taxonomy" id="412755"/>
    <lineage>
        <taxon>unclassified sequences</taxon>
        <taxon>metagenomes</taxon>
        <taxon>ecological metagenomes</taxon>
    </lineage>
</organism>
<proteinExistence type="inferred from homology"/>
<keyword evidence="3" id="KW-0240">DNA-directed RNA polymerase</keyword>
<evidence type="ECO:0000256" key="5">
    <source>
        <dbReference type="ARBA" id="ARBA00022695"/>
    </source>
</evidence>
<name>X1GKJ4_9ZZZZ</name>
<evidence type="ECO:0000256" key="3">
    <source>
        <dbReference type="ARBA" id="ARBA00022478"/>
    </source>
</evidence>
<evidence type="ECO:0000313" key="8">
    <source>
        <dbReference type="EMBL" id="GAH58441.1"/>
    </source>
</evidence>
<reference evidence="8" key="1">
    <citation type="journal article" date="2014" name="Front. Microbiol.">
        <title>High frequency of phylogenetically diverse reductive dehalogenase-homologous genes in deep subseafloor sedimentary metagenomes.</title>
        <authorList>
            <person name="Kawai M."/>
            <person name="Futagami T."/>
            <person name="Toyoda A."/>
            <person name="Takaki Y."/>
            <person name="Nishi S."/>
            <person name="Hori S."/>
            <person name="Arai W."/>
            <person name="Tsubouchi T."/>
            <person name="Morono Y."/>
            <person name="Uchiyama I."/>
            <person name="Ito T."/>
            <person name="Fujiyama A."/>
            <person name="Inagaki F."/>
            <person name="Takami H."/>
        </authorList>
    </citation>
    <scope>NUCLEOTIDE SEQUENCE</scope>
    <source>
        <strain evidence="8">Expedition CK06-06</strain>
    </source>
</reference>
<evidence type="ECO:0000256" key="4">
    <source>
        <dbReference type="ARBA" id="ARBA00022679"/>
    </source>
</evidence>
<dbReference type="InterPro" id="IPR036161">
    <property type="entry name" value="RPB6/omega-like_sf"/>
</dbReference>
<sequence>MIEELKSTEIVNKVGGRFKLTALIQKRLGELMEGSRPLIENAEGKTHMEIVVQEILQDKITIDTGADASDKEGKE</sequence>
<comment type="caution">
    <text evidence="8">The sequence shown here is derived from an EMBL/GenBank/DDBJ whole genome shotgun (WGS) entry which is preliminary data.</text>
</comment>
<dbReference type="AlphaFoldDB" id="X1GKJ4"/>
<dbReference type="GO" id="GO:0000428">
    <property type="term" value="C:DNA-directed RNA polymerase complex"/>
    <property type="evidence" value="ECO:0007669"/>
    <property type="project" value="UniProtKB-KW"/>
</dbReference>